<keyword evidence="4" id="KW-1185">Reference proteome</keyword>
<dbReference type="GO" id="GO:0043908">
    <property type="term" value="F:Ser(Gly)-tRNA(Ala) hydrolase activity"/>
    <property type="evidence" value="ECO:0007669"/>
    <property type="project" value="UniProtKB-UniRule"/>
</dbReference>
<keyword evidence="2" id="KW-0963">Cytoplasm</keyword>
<keyword evidence="2" id="KW-0820">tRNA-binding</keyword>
<reference evidence="3 4" key="1">
    <citation type="submission" date="2018-05" db="EMBL/GenBank/DDBJ databases">
        <title>Complete Genome Sequence of Deinococcus sp. strain 17bor-2.</title>
        <authorList>
            <person name="Srinivasan S."/>
        </authorList>
    </citation>
    <scope>NUCLEOTIDE SEQUENCE [LARGE SCALE GENOMIC DNA]</scope>
    <source>
        <strain evidence="3 4">17bor-2</strain>
    </source>
</reference>
<dbReference type="Proteomes" id="UP000245368">
    <property type="component" value="Chromosome"/>
</dbReference>
<dbReference type="EMBL" id="CP029494">
    <property type="protein sequence ID" value="AWN23285.1"/>
    <property type="molecule type" value="Genomic_DNA"/>
</dbReference>
<dbReference type="CDD" id="cd00563">
    <property type="entry name" value="Dtyr_deacylase"/>
    <property type="match status" value="1"/>
</dbReference>
<protein>
    <recommendedName>
        <fullName evidence="2">D-aminoacyl-tRNA deacylase</fullName>
        <shortName evidence="2">DTD</shortName>
        <ecNumber evidence="2">3.1.1.96</ecNumber>
    </recommendedName>
    <alternativeName>
        <fullName evidence="2">Gly-tRNA(Ala) deacylase</fullName>
        <ecNumber evidence="2">3.1.1.-</ecNumber>
    </alternativeName>
</protein>
<dbReference type="PANTHER" id="PTHR10472:SF5">
    <property type="entry name" value="D-AMINOACYL-TRNA DEACYLASE 1"/>
    <property type="match status" value="1"/>
</dbReference>
<comment type="domain">
    <text evidence="2">A Gly-cisPro motif from one monomer fits into the active site of the other monomer to allow specific chiral rejection of L-amino acids.</text>
</comment>
<feature type="short sequence motif" description="Gly-cisPro motif, important for rejection of L-amino acids" evidence="2">
    <location>
        <begin position="137"/>
        <end position="138"/>
    </location>
</feature>
<dbReference type="AlphaFoldDB" id="A0A2Z3JE93"/>
<comment type="subunit">
    <text evidence="2">Homodimer.</text>
</comment>
<dbReference type="Pfam" id="PF02580">
    <property type="entry name" value="Tyr_Deacylase"/>
    <property type="match status" value="1"/>
</dbReference>
<evidence type="ECO:0000313" key="3">
    <source>
        <dbReference type="EMBL" id="AWN23285.1"/>
    </source>
</evidence>
<dbReference type="GO" id="GO:0000049">
    <property type="term" value="F:tRNA binding"/>
    <property type="evidence" value="ECO:0007669"/>
    <property type="project" value="UniProtKB-UniRule"/>
</dbReference>
<comment type="catalytic activity">
    <reaction evidence="2">
        <text>a D-aminoacyl-tRNA + H2O = a tRNA + a D-alpha-amino acid + H(+)</text>
        <dbReference type="Rhea" id="RHEA:13953"/>
        <dbReference type="Rhea" id="RHEA-COMP:10123"/>
        <dbReference type="Rhea" id="RHEA-COMP:10124"/>
        <dbReference type="ChEBI" id="CHEBI:15377"/>
        <dbReference type="ChEBI" id="CHEBI:15378"/>
        <dbReference type="ChEBI" id="CHEBI:59871"/>
        <dbReference type="ChEBI" id="CHEBI:78442"/>
        <dbReference type="ChEBI" id="CHEBI:79333"/>
        <dbReference type="EC" id="3.1.1.96"/>
    </reaction>
</comment>
<dbReference type="GO" id="GO:0051500">
    <property type="term" value="F:D-tyrosyl-tRNA(Tyr) deacylase activity"/>
    <property type="evidence" value="ECO:0007669"/>
    <property type="project" value="TreeGrafter"/>
</dbReference>
<comment type="function">
    <text evidence="2">An aminoacyl-tRNA editing enzyme that deacylates mischarged D-aminoacyl-tRNAs. Also deacylates mischarged glycyl-tRNA(Ala), protecting cells against glycine mischarging by AlaRS. Acts via tRNA-based rather than protein-based catalysis; rejects L-amino acids rather than detecting D-amino acids in the active site. By recycling D-aminoacyl-tRNA to D-amino acids and free tRNA molecules, this enzyme counteracts the toxicity associated with the formation of D-aminoacyl-tRNA entities in vivo and helps enforce protein L-homochirality.</text>
</comment>
<keyword evidence="2" id="KW-0378">Hydrolase</keyword>
<keyword evidence="2" id="KW-0694">RNA-binding</keyword>
<dbReference type="HAMAP" id="MF_00518">
    <property type="entry name" value="Deacylase_Dtd"/>
    <property type="match status" value="1"/>
</dbReference>
<name>A0A2Z3JE93_9DEIO</name>
<comment type="catalytic activity">
    <reaction evidence="2">
        <text>glycyl-tRNA(Ala) + H2O = tRNA(Ala) + glycine + H(+)</text>
        <dbReference type="Rhea" id="RHEA:53744"/>
        <dbReference type="Rhea" id="RHEA-COMP:9657"/>
        <dbReference type="Rhea" id="RHEA-COMP:13640"/>
        <dbReference type="ChEBI" id="CHEBI:15377"/>
        <dbReference type="ChEBI" id="CHEBI:15378"/>
        <dbReference type="ChEBI" id="CHEBI:57305"/>
        <dbReference type="ChEBI" id="CHEBI:78442"/>
        <dbReference type="ChEBI" id="CHEBI:78522"/>
    </reaction>
</comment>
<dbReference type="OrthoDB" id="9801395at2"/>
<dbReference type="EC" id="3.1.1.-" evidence="2"/>
<dbReference type="EC" id="3.1.1.96" evidence="2"/>
<dbReference type="GO" id="GO:0005737">
    <property type="term" value="C:cytoplasm"/>
    <property type="evidence" value="ECO:0007669"/>
    <property type="project" value="UniProtKB-SubCell"/>
</dbReference>
<sequence>MRAVIQRVTQARCDVEGRLTGEIGAGLVVLLGVAPGDTPATAQALATKIVKLRVFNDEAGKMNRSLGDVGGAVLSISQFTLFADTSRGNRPSFVGAAPPEQGRALYTEFNAALRWLGIEVAEGMFGAHMSISLINDGPVTLTLDLI</sequence>
<gene>
    <name evidence="2" type="primary">dtd</name>
    <name evidence="3" type="ORF">DKM44_08630</name>
</gene>
<evidence type="ECO:0000313" key="4">
    <source>
        <dbReference type="Proteomes" id="UP000245368"/>
    </source>
</evidence>
<dbReference type="PANTHER" id="PTHR10472">
    <property type="entry name" value="D-TYROSYL-TRNA TYR DEACYLASE"/>
    <property type="match status" value="1"/>
</dbReference>
<accession>A0A2Z3JE93</accession>
<comment type="subcellular location">
    <subcellularLocation>
        <location evidence="2">Cytoplasm</location>
    </subcellularLocation>
</comment>
<dbReference type="NCBIfam" id="TIGR00256">
    <property type="entry name" value="D-aminoacyl-tRNA deacylase"/>
    <property type="match status" value="1"/>
</dbReference>
<comment type="similarity">
    <text evidence="1 2">Belongs to the DTD family.</text>
</comment>
<dbReference type="GO" id="GO:0106026">
    <property type="term" value="F:Gly-tRNA(Ala) deacylase activity"/>
    <property type="evidence" value="ECO:0007669"/>
    <property type="project" value="UniProtKB-UniRule"/>
</dbReference>
<dbReference type="Gene3D" id="3.50.80.10">
    <property type="entry name" value="D-tyrosyl-tRNA(Tyr) deacylase"/>
    <property type="match status" value="1"/>
</dbReference>
<proteinExistence type="inferred from homology"/>
<organism evidence="3 4">
    <name type="scientific">Deinococcus irradiatisoli</name>
    <dbReference type="NCBI Taxonomy" id="2202254"/>
    <lineage>
        <taxon>Bacteria</taxon>
        <taxon>Thermotogati</taxon>
        <taxon>Deinococcota</taxon>
        <taxon>Deinococci</taxon>
        <taxon>Deinococcales</taxon>
        <taxon>Deinococcaceae</taxon>
        <taxon>Deinococcus</taxon>
    </lineage>
</organism>
<dbReference type="InterPro" id="IPR003732">
    <property type="entry name" value="Daa-tRNA_deacyls_DTD"/>
</dbReference>
<evidence type="ECO:0000256" key="2">
    <source>
        <dbReference type="HAMAP-Rule" id="MF_00518"/>
    </source>
</evidence>
<dbReference type="KEGG" id="dez:DKM44_08630"/>
<dbReference type="FunFam" id="3.50.80.10:FF:000001">
    <property type="entry name" value="D-aminoacyl-tRNA deacylase"/>
    <property type="match status" value="1"/>
</dbReference>
<dbReference type="RefSeq" id="WP_109826991.1">
    <property type="nucleotide sequence ID" value="NZ_CP029494.1"/>
</dbReference>
<dbReference type="GO" id="GO:0019478">
    <property type="term" value="P:D-amino acid catabolic process"/>
    <property type="evidence" value="ECO:0007669"/>
    <property type="project" value="UniProtKB-UniRule"/>
</dbReference>
<dbReference type="InterPro" id="IPR023509">
    <property type="entry name" value="DTD-like_sf"/>
</dbReference>
<evidence type="ECO:0000256" key="1">
    <source>
        <dbReference type="ARBA" id="ARBA00009673"/>
    </source>
</evidence>
<dbReference type="SUPFAM" id="SSF69500">
    <property type="entry name" value="DTD-like"/>
    <property type="match status" value="1"/>
</dbReference>